<dbReference type="OrthoDB" id="1116632at2"/>
<dbReference type="Gene3D" id="3.90.550.10">
    <property type="entry name" value="Spore Coat Polysaccharide Biosynthesis Protein SpsA, Chain A"/>
    <property type="match status" value="1"/>
</dbReference>
<dbReference type="EMBL" id="RBLC01000003">
    <property type="protein sequence ID" value="RKS21822.1"/>
    <property type="molecule type" value="Genomic_DNA"/>
</dbReference>
<dbReference type="CDD" id="cd00761">
    <property type="entry name" value="Glyco_tranf_GTA_type"/>
    <property type="match status" value="1"/>
</dbReference>
<sequence length="340" mass="39352">MRIGFNPHKDKKQEASEYFHQVVIPVYIPNQDDYFKDSFAILKYCMESLLLTSHKKTYFTIVNNGSCQVIVDYLNNLFEEHKIHEVIHCPSIGKLNAVLKGLSGNNFQLVTIADSDVLFLNHWQKETYAVFNAFPKAGAVCPTPSAKSFKTYATNIWYELFFSEKLYFTDVKNPKALEEFANSIGYPGFYNKYQLDKYLTVSNKDFKAVVGAGHFITTYRGAIFEKLDKKYSSYKLGGDSEKELLDLPVVKKGLWRLSTLDNFAYHMGNSKEDWMQHKLDEIQPNEYVAESKLNLNTIPSTQLGYWIKNKLFAKFFLRKKILTQCLRYKGLSKEAAEHYL</sequence>
<dbReference type="AlphaFoldDB" id="A0A495M9K0"/>
<dbReference type="InterPro" id="IPR001173">
    <property type="entry name" value="Glyco_trans_2-like"/>
</dbReference>
<name>A0A495M9K0_9FLAO</name>
<reference evidence="2 3" key="1">
    <citation type="submission" date="2018-10" db="EMBL/GenBank/DDBJ databases">
        <title>Genomic Encyclopedia of Archaeal and Bacterial Type Strains, Phase II (KMG-II): from individual species to whole genera.</title>
        <authorList>
            <person name="Goeker M."/>
        </authorList>
    </citation>
    <scope>NUCLEOTIDE SEQUENCE [LARGE SCALE GENOMIC DNA]</scope>
    <source>
        <strain evidence="2 3">DSM 29537</strain>
    </source>
</reference>
<dbReference type="InterPro" id="IPR029044">
    <property type="entry name" value="Nucleotide-diphossugar_trans"/>
</dbReference>
<evidence type="ECO:0000313" key="3">
    <source>
        <dbReference type="Proteomes" id="UP000277579"/>
    </source>
</evidence>
<feature type="domain" description="Glycosyltransferase 2-like" evidence="1">
    <location>
        <begin position="39"/>
        <end position="155"/>
    </location>
</feature>
<accession>A0A495M9K0</accession>
<dbReference type="GO" id="GO:0016740">
    <property type="term" value="F:transferase activity"/>
    <property type="evidence" value="ECO:0007669"/>
    <property type="project" value="UniProtKB-KW"/>
</dbReference>
<evidence type="ECO:0000259" key="1">
    <source>
        <dbReference type="Pfam" id="PF00535"/>
    </source>
</evidence>
<keyword evidence="3" id="KW-1185">Reference proteome</keyword>
<evidence type="ECO:0000313" key="2">
    <source>
        <dbReference type="EMBL" id="RKS21822.1"/>
    </source>
</evidence>
<comment type="caution">
    <text evidence="2">The sequence shown here is derived from an EMBL/GenBank/DDBJ whole genome shotgun (WGS) entry which is preliminary data.</text>
</comment>
<proteinExistence type="predicted"/>
<dbReference type="RefSeq" id="WP_121376763.1">
    <property type="nucleotide sequence ID" value="NZ_RBLC01000003.1"/>
</dbReference>
<protein>
    <submittedName>
        <fullName evidence="2">Glycosyl transferase family 2</fullName>
    </submittedName>
</protein>
<gene>
    <name evidence="2" type="ORF">CLV94_2457</name>
</gene>
<dbReference type="Proteomes" id="UP000277579">
    <property type="component" value="Unassembled WGS sequence"/>
</dbReference>
<keyword evidence="2" id="KW-0808">Transferase</keyword>
<organism evidence="2 3">
    <name type="scientific">Flavobacterium endophyticum</name>
    <dbReference type="NCBI Taxonomy" id="1540163"/>
    <lineage>
        <taxon>Bacteria</taxon>
        <taxon>Pseudomonadati</taxon>
        <taxon>Bacteroidota</taxon>
        <taxon>Flavobacteriia</taxon>
        <taxon>Flavobacteriales</taxon>
        <taxon>Flavobacteriaceae</taxon>
        <taxon>Flavobacterium</taxon>
    </lineage>
</organism>
<dbReference type="SUPFAM" id="SSF53448">
    <property type="entry name" value="Nucleotide-diphospho-sugar transferases"/>
    <property type="match status" value="1"/>
</dbReference>
<dbReference type="Pfam" id="PF00535">
    <property type="entry name" value="Glycos_transf_2"/>
    <property type="match status" value="1"/>
</dbReference>